<dbReference type="EMBL" id="CP065668">
    <property type="protein sequence ID" value="QPS10307.1"/>
    <property type="molecule type" value="Genomic_DNA"/>
</dbReference>
<dbReference type="RefSeq" id="WP_197956859.1">
    <property type="nucleotide sequence ID" value="NZ_CP065668.1"/>
</dbReference>
<name>A0A7T2S7E3_DELAC</name>
<evidence type="ECO:0000313" key="2">
    <source>
        <dbReference type="Proteomes" id="UP000594778"/>
    </source>
</evidence>
<gene>
    <name evidence="1" type="ORF">I6G66_10045</name>
</gene>
<dbReference type="Proteomes" id="UP000594778">
    <property type="component" value="Chromosome"/>
</dbReference>
<dbReference type="AlphaFoldDB" id="A0A7T2S7E3"/>
<evidence type="ECO:0000313" key="1">
    <source>
        <dbReference type="EMBL" id="QPS10307.1"/>
    </source>
</evidence>
<organism evidence="1 2">
    <name type="scientific">Delftia acidovorans</name>
    <name type="common">Pseudomonas acidovorans</name>
    <name type="synonym">Comamonas acidovorans</name>
    <dbReference type="NCBI Taxonomy" id="80866"/>
    <lineage>
        <taxon>Bacteria</taxon>
        <taxon>Pseudomonadati</taxon>
        <taxon>Pseudomonadota</taxon>
        <taxon>Betaproteobacteria</taxon>
        <taxon>Burkholderiales</taxon>
        <taxon>Comamonadaceae</taxon>
        <taxon>Delftia</taxon>
    </lineage>
</organism>
<accession>A0A7T2S7E3</accession>
<reference evidence="1 2" key="1">
    <citation type="submission" date="2020-12" db="EMBL/GenBank/DDBJ databases">
        <title>FDA dAtabase for Regulatory Grade micrObial Sequences (FDA-ARGOS): Supporting development and validation of Infectious Disease Dx tests.</title>
        <authorList>
            <person name="Sproer C."/>
            <person name="Gronow S."/>
            <person name="Severitt S."/>
            <person name="Schroder I."/>
            <person name="Tallon L."/>
            <person name="Sadzewicz L."/>
            <person name="Zhao X."/>
            <person name="Boylan J."/>
            <person name="Ott S."/>
            <person name="Bowen H."/>
            <person name="Vavikolanu K."/>
            <person name="Mehta A."/>
            <person name="Aluvathingal J."/>
            <person name="Nadendla S."/>
            <person name="Lowell S."/>
            <person name="Myers T."/>
            <person name="Yan Y."/>
            <person name="Sichtig H."/>
        </authorList>
    </citation>
    <scope>NUCLEOTIDE SEQUENCE [LARGE SCALE GENOMIC DNA]</scope>
    <source>
        <strain evidence="1 2">FDAARGOS_909</strain>
    </source>
</reference>
<protein>
    <submittedName>
        <fullName evidence="1">Uncharacterized protein</fullName>
    </submittedName>
</protein>
<sequence>MYPDDDPLNVLHPTLVRPPRWAGIWGERVLPLRPEDYRVEHTGPHWTRVYAPDGEIVYDFVGPAEVIRSPAPF</sequence>
<proteinExistence type="predicted"/>